<dbReference type="RefSeq" id="XP_025725010.1">
    <property type="nucleotide sequence ID" value="XM_025869225.1"/>
</dbReference>
<feature type="region of interest" description="Disordered" evidence="6">
    <location>
        <begin position="190"/>
        <end position="233"/>
    </location>
</feature>
<dbReference type="AlphaFoldDB" id="A0A3Q7NTT0"/>
<evidence type="ECO:0000313" key="8">
    <source>
        <dbReference type="Proteomes" id="UP000286641"/>
    </source>
</evidence>
<feature type="compositionally biased region" description="Basic and acidic residues" evidence="6">
    <location>
        <begin position="202"/>
        <end position="224"/>
    </location>
</feature>
<dbReference type="PROSITE" id="PS50835">
    <property type="entry name" value="IG_LIKE"/>
    <property type="match status" value="1"/>
</dbReference>
<dbReference type="InParanoid" id="A0A3Q7NTT0"/>
<dbReference type="InterPro" id="IPR036179">
    <property type="entry name" value="Ig-like_dom_sf"/>
</dbReference>
<dbReference type="InterPro" id="IPR003599">
    <property type="entry name" value="Ig_sub"/>
</dbReference>
<reference key="1">
    <citation type="submission" date="2019-01" db="UniProtKB">
        <authorList>
            <consortium name="RefSeq"/>
        </authorList>
    </citation>
    <scope>IDENTIFICATION</scope>
</reference>
<dbReference type="GO" id="GO:0002250">
    <property type="term" value="P:adaptive immune response"/>
    <property type="evidence" value="ECO:0007669"/>
    <property type="project" value="UniProtKB-KW"/>
</dbReference>
<evidence type="ECO:0000256" key="1">
    <source>
        <dbReference type="ARBA" id="ARBA00022729"/>
    </source>
</evidence>
<evidence type="ECO:0000259" key="7">
    <source>
        <dbReference type="PROSITE" id="PS50835"/>
    </source>
</evidence>
<reference evidence="9" key="2">
    <citation type="submission" date="2025-08" db="UniProtKB">
        <authorList>
            <consortium name="RefSeq"/>
        </authorList>
    </citation>
    <scope>IDENTIFICATION</scope>
    <source>
        <tissue evidence="9">Blood</tissue>
    </source>
</reference>
<keyword evidence="1" id="KW-0732">Signal</keyword>
<dbReference type="PANTHER" id="PTHR19367">
    <property type="entry name" value="T-CELL RECEPTOR ALPHA CHAIN V REGION"/>
    <property type="match status" value="1"/>
</dbReference>
<name>A0A3Q7NTT0_CALUR</name>
<keyword evidence="3" id="KW-0675">Receptor</keyword>
<dbReference type="SMART" id="SM00406">
    <property type="entry name" value="IGv"/>
    <property type="match status" value="1"/>
</dbReference>
<feature type="domain" description="Ig-like" evidence="7">
    <location>
        <begin position="34"/>
        <end position="154"/>
    </location>
</feature>
<dbReference type="InterPro" id="IPR007110">
    <property type="entry name" value="Ig-like_dom"/>
</dbReference>
<keyword evidence="5" id="KW-0391">Immunity</keyword>
<dbReference type="Proteomes" id="UP000286641">
    <property type="component" value="Unplaced"/>
</dbReference>
<keyword evidence="4" id="KW-0393">Immunoglobulin domain</keyword>
<dbReference type="PANTHER" id="PTHR19367:SF43">
    <property type="entry name" value="T CELL RECEPTOR ALPHA VARIABLE 6-4-RELATED"/>
    <property type="match status" value="1"/>
</dbReference>
<dbReference type="InterPro" id="IPR013106">
    <property type="entry name" value="Ig_V-set"/>
</dbReference>
<dbReference type="Pfam" id="PF07686">
    <property type="entry name" value="V-set"/>
    <property type="match status" value="1"/>
</dbReference>
<sequence length="233" mass="25546">MWTCIDHFSVTPMFLHGKIEEHYLGDTPEMTCSPGFVSVVLLMLGQTHGDSVTQMEGQVTLSEETSLTMNCTFSTTWSFTVFWFVQYPEEGPQILLKASRDQEKKSNKGFEATLDSKSKSFHLKKGSVQVSDSTVYYCAMNDTVTGECPAPQVVQGTVVGVAVSMTLLETHGVPEDTASAHAFLTGYGKSGDGRASAPNQDLVEKEGKGRKEDEHMNPSKEKRGQGPLPCFLF</sequence>
<evidence type="ECO:0000256" key="5">
    <source>
        <dbReference type="ARBA" id="ARBA00043266"/>
    </source>
</evidence>
<evidence type="ECO:0000256" key="3">
    <source>
        <dbReference type="ARBA" id="ARBA00023170"/>
    </source>
</evidence>
<gene>
    <name evidence="9" type="primary">LOC112821955</name>
</gene>
<dbReference type="Gene3D" id="2.60.40.10">
    <property type="entry name" value="Immunoglobulins"/>
    <property type="match status" value="1"/>
</dbReference>
<keyword evidence="2" id="KW-1064">Adaptive immunity</keyword>
<proteinExistence type="predicted"/>
<keyword evidence="5" id="KW-1279">T cell receptor</keyword>
<protein>
    <submittedName>
        <fullName evidence="9">Uncharacterized protein LOC112821955</fullName>
    </submittedName>
</protein>
<dbReference type="SMART" id="SM00409">
    <property type="entry name" value="IG"/>
    <property type="match status" value="1"/>
</dbReference>
<dbReference type="InterPro" id="IPR013783">
    <property type="entry name" value="Ig-like_fold"/>
</dbReference>
<evidence type="ECO:0000256" key="2">
    <source>
        <dbReference type="ARBA" id="ARBA00023130"/>
    </source>
</evidence>
<dbReference type="InterPro" id="IPR051287">
    <property type="entry name" value="TCR_variable_region"/>
</dbReference>
<evidence type="ECO:0000256" key="6">
    <source>
        <dbReference type="SAM" id="MobiDB-lite"/>
    </source>
</evidence>
<evidence type="ECO:0000256" key="4">
    <source>
        <dbReference type="ARBA" id="ARBA00023319"/>
    </source>
</evidence>
<organism evidence="8 9">
    <name type="scientific">Callorhinus ursinus</name>
    <name type="common">Northern fur seal</name>
    <dbReference type="NCBI Taxonomy" id="34884"/>
    <lineage>
        <taxon>Eukaryota</taxon>
        <taxon>Metazoa</taxon>
        <taxon>Chordata</taxon>
        <taxon>Craniata</taxon>
        <taxon>Vertebrata</taxon>
        <taxon>Euteleostomi</taxon>
        <taxon>Mammalia</taxon>
        <taxon>Eutheria</taxon>
        <taxon>Laurasiatheria</taxon>
        <taxon>Carnivora</taxon>
        <taxon>Caniformia</taxon>
        <taxon>Pinnipedia</taxon>
        <taxon>Otariidae</taxon>
        <taxon>Callorhinus</taxon>
    </lineage>
</organism>
<dbReference type="SUPFAM" id="SSF48726">
    <property type="entry name" value="Immunoglobulin"/>
    <property type="match status" value="1"/>
</dbReference>
<dbReference type="GO" id="GO:0042101">
    <property type="term" value="C:T cell receptor complex"/>
    <property type="evidence" value="ECO:0007669"/>
    <property type="project" value="UniProtKB-KW"/>
</dbReference>
<keyword evidence="8" id="KW-1185">Reference proteome</keyword>
<evidence type="ECO:0000313" key="9">
    <source>
        <dbReference type="RefSeq" id="XP_025725010.1"/>
    </source>
</evidence>
<accession>A0A3Q7NTT0</accession>